<keyword evidence="4" id="KW-1185">Reference proteome</keyword>
<dbReference type="AlphaFoldDB" id="A0A1G5S5T7"/>
<dbReference type="EMBL" id="FMWL01000021">
    <property type="protein sequence ID" value="SCZ81683.1"/>
    <property type="molecule type" value="Genomic_DNA"/>
</dbReference>
<dbReference type="InterPro" id="IPR006015">
    <property type="entry name" value="Universal_stress_UspA"/>
</dbReference>
<dbReference type="PANTHER" id="PTHR46268">
    <property type="entry name" value="STRESS RESPONSE PROTEIN NHAX"/>
    <property type="match status" value="1"/>
</dbReference>
<dbReference type="SUPFAM" id="SSF52402">
    <property type="entry name" value="Adenine nucleotide alpha hydrolases-like"/>
    <property type="match status" value="1"/>
</dbReference>
<gene>
    <name evidence="3" type="ORF">SAMN03080599_02940</name>
</gene>
<comment type="similarity">
    <text evidence="1">Belongs to the universal stress protein A family.</text>
</comment>
<dbReference type="OrthoDB" id="9794782at2"/>
<dbReference type="PRINTS" id="PR01438">
    <property type="entry name" value="UNVRSLSTRESS"/>
</dbReference>
<dbReference type="RefSeq" id="WP_092592782.1">
    <property type="nucleotide sequence ID" value="NZ_FMWL01000021.1"/>
</dbReference>
<evidence type="ECO:0000313" key="4">
    <source>
        <dbReference type="Proteomes" id="UP000199208"/>
    </source>
</evidence>
<dbReference type="InterPro" id="IPR006016">
    <property type="entry name" value="UspA"/>
</dbReference>
<protein>
    <submittedName>
        <fullName evidence="3">Nucleotide-binding universal stress protein, UspA family</fullName>
    </submittedName>
</protein>
<reference evidence="3 4" key="1">
    <citation type="submission" date="2016-10" db="EMBL/GenBank/DDBJ databases">
        <authorList>
            <person name="de Groot N.N."/>
        </authorList>
    </citation>
    <scope>NUCLEOTIDE SEQUENCE [LARGE SCALE GENOMIC DNA]</scope>
    <source>
        <strain evidence="3 4">DSM 2784</strain>
    </source>
</reference>
<evidence type="ECO:0000313" key="3">
    <source>
        <dbReference type="EMBL" id="SCZ81683.1"/>
    </source>
</evidence>
<proteinExistence type="inferred from homology"/>
<evidence type="ECO:0000256" key="1">
    <source>
        <dbReference type="ARBA" id="ARBA00008791"/>
    </source>
</evidence>
<dbReference type="PANTHER" id="PTHR46268:SF6">
    <property type="entry name" value="UNIVERSAL STRESS PROTEIN UP12"/>
    <property type="match status" value="1"/>
</dbReference>
<feature type="domain" description="UspA" evidence="2">
    <location>
        <begin position="1"/>
        <end position="142"/>
    </location>
</feature>
<organism evidence="3 4">
    <name type="scientific">Acidaminobacter hydrogenoformans DSM 2784</name>
    <dbReference type="NCBI Taxonomy" id="1120920"/>
    <lineage>
        <taxon>Bacteria</taxon>
        <taxon>Bacillati</taxon>
        <taxon>Bacillota</taxon>
        <taxon>Clostridia</taxon>
        <taxon>Peptostreptococcales</taxon>
        <taxon>Acidaminobacteraceae</taxon>
        <taxon>Acidaminobacter</taxon>
    </lineage>
</organism>
<dbReference type="Pfam" id="PF00582">
    <property type="entry name" value="Usp"/>
    <property type="match status" value="1"/>
</dbReference>
<name>A0A1G5S5T7_9FIRM</name>
<sequence length="142" mass="15768">MRKLLLPIDSSSVPDRLVEYLKEFVPALDYEVTLLNVIPLDRNLVHGDLIGVYDLNREKFEETAADMLNVVEATLRGAGITNIQKLHVTGDPAQMIVRTAETDGFHLIMMCTHGMGAAKRLLIGSVTNKVVHHSEIPVIVIR</sequence>
<evidence type="ECO:0000259" key="2">
    <source>
        <dbReference type="Pfam" id="PF00582"/>
    </source>
</evidence>
<dbReference type="Proteomes" id="UP000199208">
    <property type="component" value="Unassembled WGS sequence"/>
</dbReference>
<dbReference type="InterPro" id="IPR014729">
    <property type="entry name" value="Rossmann-like_a/b/a_fold"/>
</dbReference>
<dbReference type="CDD" id="cd00293">
    <property type="entry name" value="USP-like"/>
    <property type="match status" value="1"/>
</dbReference>
<dbReference type="Gene3D" id="3.40.50.620">
    <property type="entry name" value="HUPs"/>
    <property type="match status" value="1"/>
</dbReference>
<accession>A0A1G5S5T7</accession>